<protein>
    <submittedName>
        <fullName evidence="2">F-box domain-containing protein</fullName>
    </submittedName>
</protein>
<evidence type="ECO:0000313" key="1">
    <source>
        <dbReference type="Proteomes" id="UP000050741"/>
    </source>
</evidence>
<sequence length="310" mass="36144">MSDNASGEEQQQQIQEIYICADVWLEVFAFVSPLELGHLVALISDRFDALVDEHFKLRKWSLDWIEIRRATDRNGAEIRKPTGVRLPIPQGPIPNKVIGFKELWISYVDQTVIEFLQRIRRLFDSSGTNVEINTWNYANRSWEIIRQKIWPFVNDNILHFPPSFPAEDNADASSRQAVANWLLTARGDGLPKMFRDYFPTGIEGLKGSFVNASEPVNFFIRLYSPSGIEPFELKNTLGERLTLRHFGKYDRLMLVRCPIVREEDQWAKWEEEAIEWEWFCQWNRIIINIKDRDIGAGMIDENEGPSEPKK</sequence>
<proteinExistence type="predicted"/>
<reference evidence="2" key="2">
    <citation type="submission" date="2016-06" db="UniProtKB">
        <authorList>
            <consortium name="WormBaseParasite"/>
        </authorList>
    </citation>
    <scope>IDENTIFICATION</scope>
</reference>
<dbReference type="AlphaFoldDB" id="A0A183C4C3"/>
<reference evidence="1" key="1">
    <citation type="submission" date="2014-05" db="EMBL/GenBank/DDBJ databases">
        <title>The genome and life-stage specific transcriptomes of Globodera pallida elucidate key aspects of plant parasitism by a cyst nematode.</title>
        <authorList>
            <person name="Cotton J.A."/>
            <person name="Lilley C.J."/>
            <person name="Jones L.M."/>
            <person name="Kikuchi T."/>
            <person name="Reid A.J."/>
            <person name="Thorpe P."/>
            <person name="Tsai I.J."/>
            <person name="Beasley H."/>
            <person name="Blok V."/>
            <person name="Cock P.J.A."/>
            <person name="Van den Akker S.E."/>
            <person name="Holroyd N."/>
            <person name="Hunt M."/>
            <person name="Mantelin S."/>
            <person name="Naghra H."/>
            <person name="Pain A."/>
            <person name="Palomares-Rius J.E."/>
            <person name="Zarowiecki M."/>
            <person name="Berriman M."/>
            <person name="Jones J.T."/>
            <person name="Urwin P.E."/>
        </authorList>
    </citation>
    <scope>NUCLEOTIDE SEQUENCE [LARGE SCALE GENOMIC DNA]</scope>
    <source>
        <strain evidence="1">Lindley</strain>
    </source>
</reference>
<organism evidence="1 2">
    <name type="scientific">Globodera pallida</name>
    <name type="common">Potato cyst nematode worm</name>
    <name type="synonym">Heterodera pallida</name>
    <dbReference type="NCBI Taxonomy" id="36090"/>
    <lineage>
        <taxon>Eukaryota</taxon>
        <taxon>Metazoa</taxon>
        <taxon>Ecdysozoa</taxon>
        <taxon>Nematoda</taxon>
        <taxon>Chromadorea</taxon>
        <taxon>Rhabditida</taxon>
        <taxon>Tylenchina</taxon>
        <taxon>Tylenchomorpha</taxon>
        <taxon>Tylenchoidea</taxon>
        <taxon>Heteroderidae</taxon>
        <taxon>Heteroderinae</taxon>
        <taxon>Globodera</taxon>
    </lineage>
</organism>
<accession>A0A183C4C3</accession>
<name>A0A183C4C3_GLOPA</name>
<dbReference type="Proteomes" id="UP000050741">
    <property type="component" value="Unassembled WGS sequence"/>
</dbReference>
<keyword evidence="1" id="KW-1185">Reference proteome</keyword>
<evidence type="ECO:0000313" key="2">
    <source>
        <dbReference type="WBParaSite" id="GPLIN_000771700"/>
    </source>
</evidence>
<dbReference type="WBParaSite" id="GPLIN_000771700">
    <property type="protein sequence ID" value="GPLIN_000771700"/>
    <property type="gene ID" value="GPLIN_000771700"/>
</dbReference>